<dbReference type="EMBL" id="JBHSTI010000022">
    <property type="protein sequence ID" value="MFC6239379.1"/>
    <property type="molecule type" value="Genomic_DNA"/>
</dbReference>
<gene>
    <name evidence="2" type="ORF">ACFQGU_16005</name>
</gene>
<keyword evidence="3" id="KW-1185">Reference proteome</keyword>
<name>A0ABW1T536_9ACTN</name>
<dbReference type="SUPFAM" id="SSF48173">
    <property type="entry name" value="Cryptochrome/photolyase FAD-binding domain"/>
    <property type="match status" value="1"/>
</dbReference>
<dbReference type="Gene3D" id="1.25.40.80">
    <property type="match status" value="1"/>
</dbReference>
<dbReference type="InterPro" id="IPR036134">
    <property type="entry name" value="Crypto/Photolyase_FAD-like_sf"/>
</dbReference>
<reference evidence="3" key="1">
    <citation type="journal article" date="2019" name="Int. J. Syst. Evol. Microbiol.">
        <title>The Global Catalogue of Microorganisms (GCM) 10K type strain sequencing project: providing services to taxonomists for standard genome sequencing and annotation.</title>
        <authorList>
            <consortium name="The Broad Institute Genomics Platform"/>
            <consortium name="The Broad Institute Genome Sequencing Center for Infectious Disease"/>
            <person name="Wu L."/>
            <person name="Ma J."/>
        </authorList>
    </citation>
    <scope>NUCLEOTIDE SEQUENCE [LARGE SCALE GENOMIC DNA]</scope>
    <source>
        <strain evidence="3">CGMCC 4.7317</strain>
    </source>
</reference>
<dbReference type="Proteomes" id="UP001596138">
    <property type="component" value="Unassembled WGS sequence"/>
</dbReference>
<comment type="caution">
    <text evidence="2">The sequence shown here is derived from an EMBL/GenBank/DDBJ whole genome shotgun (WGS) entry which is preliminary data.</text>
</comment>
<dbReference type="Pfam" id="PF04244">
    <property type="entry name" value="DPRP"/>
    <property type="match status" value="1"/>
</dbReference>
<feature type="region of interest" description="Disordered" evidence="1">
    <location>
        <begin position="147"/>
        <end position="173"/>
    </location>
</feature>
<evidence type="ECO:0000313" key="3">
    <source>
        <dbReference type="Proteomes" id="UP001596138"/>
    </source>
</evidence>
<dbReference type="Gene3D" id="1.10.10.1710">
    <property type="entry name" value="Deoxyribodipyrimidine photolyase-related"/>
    <property type="match status" value="1"/>
</dbReference>
<dbReference type="Gene3D" id="1.10.579.10">
    <property type="entry name" value="DNA Cyclobutane Dipyrimidine Photolyase, subunit A, domain 3"/>
    <property type="match status" value="1"/>
</dbReference>
<dbReference type="InterPro" id="IPR052551">
    <property type="entry name" value="UV-DNA_repair_photolyase"/>
</dbReference>
<dbReference type="RefSeq" id="WP_386768646.1">
    <property type="nucleotide sequence ID" value="NZ_JBHSTI010000022.1"/>
</dbReference>
<organism evidence="2 3">
    <name type="scientific">Longivirga aurantiaca</name>
    <dbReference type="NCBI Taxonomy" id="1837743"/>
    <lineage>
        <taxon>Bacteria</taxon>
        <taxon>Bacillati</taxon>
        <taxon>Actinomycetota</taxon>
        <taxon>Actinomycetes</taxon>
        <taxon>Sporichthyales</taxon>
        <taxon>Sporichthyaceae</taxon>
        <taxon>Longivirga</taxon>
    </lineage>
</organism>
<proteinExistence type="predicted"/>
<sequence>MLFADQLGPHFTTDLDPDEQVLLVESRQAFARRRVHRQKAHLLLSALRHRAAELGDRAVHVQASSYGEALRQAGIDPRTVTVVDPTSYAARRWARDQGMTVLPARGFTMGENEFQAWLGTRRPVLEDFYRHQRRRLDLLVQPDGEPETGRWNFDADNRLPPPKGQRTLGLPHPWSPTEDAIDAVVRRDLDAWDGVTLVGVDAPRTFAATRAEALAALDDFVQHRLAQFGPYEDAVLRDDWAMAHSLLSVPMNLGLLDPLEVVDAAVAAYRAGDVPLQSAEAVARQVVGWREWAWQLYWALGEEYADGNALGANAPIPSWFADLDADDVRASCLRSALADVRDRGWSHHIVRLMVLGNWALQRGYDPRATAAWFRDSFVDGYDWVMVTNVVGMALYADGGRMATKPYAAGGAYLNRMTDHCKGCAYSPSTRVGATACPFTAGYWAFLDRNADALRGNHRLAQPYAGLARLADRGALVAQEAARGTAAP</sequence>
<dbReference type="PANTHER" id="PTHR38657">
    <property type="entry name" value="SLR1343 PROTEIN"/>
    <property type="match status" value="1"/>
</dbReference>
<dbReference type="PANTHER" id="PTHR38657:SF1">
    <property type="entry name" value="SLR1343 PROTEIN"/>
    <property type="match status" value="1"/>
</dbReference>
<evidence type="ECO:0000256" key="1">
    <source>
        <dbReference type="SAM" id="MobiDB-lite"/>
    </source>
</evidence>
<dbReference type="Gene3D" id="3.40.50.620">
    <property type="entry name" value="HUPs"/>
    <property type="match status" value="1"/>
</dbReference>
<dbReference type="InterPro" id="IPR014729">
    <property type="entry name" value="Rossmann-like_a/b/a_fold"/>
</dbReference>
<accession>A0ABW1T536</accession>
<evidence type="ECO:0000313" key="2">
    <source>
        <dbReference type="EMBL" id="MFC6239379.1"/>
    </source>
</evidence>
<dbReference type="InterPro" id="IPR007357">
    <property type="entry name" value="PhrB-like"/>
</dbReference>
<protein>
    <submittedName>
        <fullName evidence="2">Cryptochrome/photolyase family protein</fullName>
    </submittedName>
</protein>